<feature type="domain" description="Mannitol dehydrogenase C-terminal" evidence="4">
    <location>
        <begin position="288"/>
        <end position="418"/>
    </location>
</feature>
<reference evidence="5 6" key="1">
    <citation type="submission" date="2016-10" db="EMBL/GenBank/DDBJ databases">
        <authorList>
            <person name="de Groot N.N."/>
        </authorList>
    </citation>
    <scope>NUCLEOTIDE SEQUENCE [LARGE SCALE GENOMIC DNA]</scope>
    <source>
        <strain evidence="5 6">DSM 21799</strain>
    </source>
</reference>
<organism evidence="5 6">
    <name type="scientific">Paramicrobacterium humi</name>
    <dbReference type="NCBI Taxonomy" id="640635"/>
    <lineage>
        <taxon>Bacteria</taxon>
        <taxon>Bacillati</taxon>
        <taxon>Actinomycetota</taxon>
        <taxon>Actinomycetes</taxon>
        <taxon>Micrococcales</taxon>
        <taxon>Microbacteriaceae</taxon>
        <taxon>Paramicrobacterium</taxon>
    </lineage>
</organism>
<evidence type="ECO:0000256" key="1">
    <source>
        <dbReference type="ARBA" id="ARBA00023002"/>
    </source>
</evidence>
<dbReference type="Gene3D" id="1.10.1040.10">
    <property type="entry name" value="N-(1-d-carboxylethyl)-l-norvaline Dehydrogenase, domain 2"/>
    <property type="match status" value="1"/>
</dbReference>
<dbReference type="InterPro" id="IPR036291">
    <property type="entry name" value="NAD(P)-bd_dom_sf"/>
</dbReference>
<dbReference type="InterPro" id="IPR050988">
    <property type="entry name" value="Mannitol_DH/Oxidoreductase"/>
</dbReference>
<dbReference type="InterPro" id="IPR013118">
    <property type="entry name" value="Mannitol_DH_C"/>
</dbReference>
<evidence type="ECO:0000313" key="6">
    <source>
        <dbReference type="Proteomes" id="UP000199183"/>
    </source>
</evidence>
<evidence type="ECO:0000259" key="4">
    <source>
        <dbReference type="Pfam" id="PF08125"/>
    </source>
</evidence>
<feature type="domain" description="Mannitol dehydrogenase N-terminal" evidence="3">
    <location>
        <begin position="30"/>
        <end position="279"/>
    </location>
</feature>
<dbReference type="SUPFAM" id="SSF51735">
    <property type="entry name" value="NAD(P)-binding Rossmann-fold domains"/>
    <property type="match status" value="1"/>
</dbReference>
<dbReference type="STRING" id="640635.SAMN04489806_1759"/>
<dbReference type="PANTHER" id="PTHR43362">
    <property type="entry name" value="MANNITOL DEHYDROGENASE DSF1-RELATED"/>
    <property type="match status" value="1"/>
</dbReference>
<dbReference type="PRINTS" id="PR00084">
    <property type="entry name" value="MTLDHDRGNASE"/>
</dbReference>
<sequence>MTTATTSVVRLSRAALAERSGSAVVTAPPRIVHLGLGAFHRAHQAWYTAHATDAADWGIAAFTGRSPKAAEELAPQDGLYTLIERSAEGDTAEIVTSVVEVNDGADIGRLVELLIEPTTAVVTLTITEPAYRLRADGQPNLDDPDVAHDIESISSPASGAPRPSTVLGRLIVALDARRRAGVGGIAIVPCDNIPDNGELVRVGLTGLARLISSVLAAWIEQNVSFVTTSIDRITPRTTDADRETAAALTGFADAAPVVTEPFKDWVLSGDFPAGRPAWESAGATFVDDIEPFERRKLWLLNGAHSLLAYAGLLRGHTTVAEAMNDSECRGWVRELWDADARNLPAAELQLDDYRTALEDRFDNARIAHQLAQIAMEGSTKLRVRIAPVLLAERAAGRDVPSGVRAIASWIALTLDGTEITDAQQDAIASAAASDEPVRRLVDLIEPELARDADVLADIGALVSTLRA</sequence>
<dbReference type="GO" id="GO:0008926">
    <property type="term" value="F:mannitol-1-phosphate 5-dehydrogenase activity"/>
    <property type="evidence" value="ECO:0007669"/>
    <property type="project" value="UniProtKB-EC"/>
</dbReference>
<protein>
    <submittedName>
        <fullName evidence="5">Fructuronate reductase</fullName>
    </submittedName>
</protein>
<gene>
    <name evidence="5" type="ORF">SAMN04489806_1759</name>
</gene>
<comment type="catalytic activity">
    <reaction evidence="2">
        <text>D-mannitol 1-phosphate + NAD(+) = beta-D-fructose 6-phosphate + NADH + H(+)</text>
        <dbReference type="Rhea" id="RHEA:19661"/>
        <dbReference type="ChEBI" id="CHEBI:15378"/>
        <dbReference type="ChEBI" id="CHEBI:57540"/>
        <dbReference type="ChEBI" id="CHEBI:57634"/>
        <dbReference type="ChEBI" id="CHEBI:57945"/>
        <dbReference type="ChEBI" id="CHEBI:61381"/>
        <dbReference type="EC" id="1.1.1.17"/>
    </reaction>
</comment>
<dbReference type="PANTHER" id="PTHR43362:SF1">
    <property type="entry name" value="MANNITOL DEHYDROGENASE 2-RELATED"/>
    <property type="match status" value="1"/>
</dbReference>
<dbReference type="InterPro" id="IPR000669">
    <property type="entry name" value="Mannitol_DH"/>
</dbReference>
<dbReference type="Proteomes" id="UP000199183">
    <property type="component" value="Unassembled WGS sequence"/>
</dbReference>
<evidence type="ECO:0000256" key="2">
    <source>
        <dbReference type="ARBA" id="ARBA00048615"/>
    </source>
</evidence>
<dbReference type="RefSeq" id="WP_245723589.1">
    <property type="nucleotide sequence ID" value="NZ_FNRY01000001.1"/>
</dbReference>
<keyword evidence="6" id="KW-1185">Reference proteome</keyword>
<evidence type="ECO:0000313" key="5">
    <source>
        <dbReference type="EMBL" id="SEB78078.1"/>
    </source>
</evidence>
<dbReference type="InterPro" id="IPR008927">
    <property type="entry name" value="6-PGluconate_DH-like_C_sf"/>
</dbReference>
<keyword evidence="1" id="KW-0560">Oxidoreductase</keyword>
<dbReference type="InterPro" id="IPR013328">
    <property type="entry name" value="6PGD_dom2"/>
</dbReference>
<accession>A0A1H4M5N3</accession>
<name>A0A1H4M5N3_9MICO</name>
<evidence type="ECO:0000259" key="3">
    <source>
        <dbReference type="Pfam" id="PF01232"/>
    </source>
</evidence>
<proteinExistence type="predicted"/>
<dbReference type="AlphaFoldDB" id="A0A1H4M5N3"/>
<dbReference type="Gene3D" id="3.40.50.720">
    <property type="entry name" value="NAD(P)-binding Rossmann-like Domain"/>
    <property type="match status" value="1"/>
</dbReference>
<dbReference type="InterPro" id="IPR013131">
    <property type="entry name" value="Mannitol_DH_N"/>
</dbReference>
<dbReference type="EMBL" id="FNRY01000001">
    <property type="protein sequence ID" value="SEB78078.1"/>
    <property type="molecule type" value="Genomic_DNA"/>
</dbReference>
<dbReference type="SUPFAM" id="SSF48179">
    <property type="entry name" value="6-phosphogluconate dehydrogenase C-terminal domain-like"/>
    <property type="match status" value="1"/>
</dbReference>
<dbReference type="Pfam" id="PF01232">
    <property type="entry name" value="Mannitol_dh"/>
    <property type="match status" value="1"/>
</dbReference>
<dbReference type="Pfam" id="PF08125">
    <property type="entry name" value="Mannitol_dh_C"/>
    <property type="match status" value="1"/>
</dbReference>